<reference evidence="1 2" key="1">
    <citation type="submission" date="2022-12" db="EMBL/GenBank/DDBJ databases">
        <authorList>
            <person name="Muema E."/>
        </authorList>
    </citation>
    <scope>NUCLEOTIDE SEQUENCE [LARGE SCALE GENOMIC DNA]</scope>
    <source>
        <strain evidence="2">1330</strain>
    </source>
</reference>
<accession>A0ABU8KB62</accession>
<sequence length="64" mass="6905">MAIAFSFRSVPDKLRCEPKTGIACPTLNDGVIAAAFKRFVGEIGSASCQNGHARGWFPHDRAAR</sequence>
<name>A0ABU8KB62_9HYPH</name>
<proteinExistence type="predicted"/>
<gene>
    <name evidence="1" type="ORF">O7A05_12215</name>
</gene>
<dbReference type="RefSeq" id="WP_337093348.1">
    <property type="nucleotide sequence ID" value="NZ_JAPYKO010000006.1"/>
</dbReference>
<organism evidence="1 2">
    <name type="scientific">Mesorhizobium argentiipisi</name>
    <dbReference type="NCBI Taxonomy" id="3015175"/>
    <lineage>
        <taxon>Bacteria</taxon>
        <taxon>Pseudomonadati</taxon>
        <taxon>Pseudomonadota</taxon>
        <taxon>Alphaproteobacteria</taxon>
        <taxon>Hyphomicrobiales</taxon>
        <taxon>Phyllobacteriaceae</taxon>
        <taxon>Mesorhizobium</taxon>
    </lineage>
</organism>
<protein>
    <submittedName>
        <fullName evidence="1">Uncharacterized protein</fullName>
    </submittedName>
</protein>
<dbReference type="EMBL" id="JAPYKO010000006">
    <property type="protein sequence ID" value="MEI9402920.1"/>
    <property type="molecule type" value="Genomic_DNA"/>
</dbReference>
<comment type="caution">
    <text evidence="1">The sequence shown here is derived from an EMBL/GenBank/DDBJ whole genome shotgun (WGS) entry which is preliminary data.</text>
</comment>
<keyword evidence="2" id="KW-1185">Reference proteome</keyword>
<evidence type="ECO:0000313" key="2">
    <source>
        <dbReference type="Proteomes" id="UP001366503"/>
    </source>
</evidence>
<dbReference type="Proteomes" id="UP001366503">
    <property type="component" value="Unassembled WGS sequence"/>
</dbReference>
<evidence type="ECO:0000313" key="1">
    <source>
        <dbReference type="EMBL" id="MEI9402920.1"/>
    </source>
</evidence>